<comment type="caution">
    <text evidence="3">The sequence shown here is derived from an EMBL/GenBank/DDBJ whole genome shotgun (WGS) entry which is preliminary data.</text>
</comment>
<dbReference type="Proteomes" id="UP001595536">
    <property type="component" value="Unassembled WGS sequence"/>
</dbReference>
<feature type="region of interest" description="Disordered" evidence="2">
    <location>
        <begin position="1"/>
        <end position="20"/>
    </location>
</feature>
<proteinExistence type="predicted"/>
<protein>
    <submittedName>
        <fullName evidence="3">Uncharacterized protein</fullName>
    </submittedName>
</protein>
<evidence type="ECO:0000256" key="2">
    <source>
        <dbReference type="SAM" id="MobiDB-lite"/>
    </source>
</evidence>
<evidence type="ECO:0000313" key="3">
    <source>
        <dbReference type="EMBL" id="MFC3267252.1"/>
    </source>
</evidence>
<sequence>MGRGIQQQRINHPQTGARMTDAAITDLDRLRDMERAAVRREQMRSGGSIDDARRRVASRAGIAPGTLYNIARDRLKRLDARVRDALTAYAIKDMEREMRGLAHELEVARQVGGSARSVDLDQVEALLAEAKALLAEAIRE</sequence>
<dbReference type="RefSeq" id="WP_376829183.1">
    <property type="nucleotide sequence ID" value="NZ_JBHLWR010000005.1"/>
</dbReference>
<gene>
    <name evidence="3" type="ORF">ACFOEX_12965</name>
</gene>
<keyword evidence="1" id="KW-0175">Coiled coil</keyword>
<evidence type="ECO:0000256" key="1">
    <source>
        <dbReference type="SAM" id="Coils"/>
    </source>
</evidence>
<evidence type="ECO:0000313" key="4">
    <source>
        <dbReference type="Proteomes" id="UP001595536"/>
    </source>
</evidence>
<feature type="coiled-coil region" evidence="1">
    <location>
        <begin position="91"/>
        <end position="140"/>
    </location>
</feature>
<dbReference type="EMBL" id="JBHRUV010000098">
    <property type="protein sequence ID" value="MFC3267252.1"/>
    <property type="molecule type" value="Genomic_DNA"/>
</dbReference>
<feature type="compositionally biased region" description="Polar residues" evidence="2">
    <location>
        <begin position="1"/>
        <end position="14"/>
    </location>
</feature>
<organism evidence="3 4">
    <name type="scientific">Camelimonas abortus</name>
    <dbReference type="NCBI Taxonomy" id="1017184"/>
    <lineage>
        <taxon>Bacteria</taxon>
        <taxon>Pseudomonadati</taxon>
        <taxon>Pseudomonadota</taxon>
        <taxon>Alphaproteobacteria</taxon>
        <taxon>Hyphomicrobiales</taxon>
        <taxon>Chelatococcaceae</taxon>
        <taxon>Camelimonas</taxon>
    </lineage>
</organism>
<reference evidence="4" key="1">
    <citation type="journal article" date="2019" name="Int. J. Syst. Evol. Microbiol.">
        <title>The Global Catalogue of Microorganisms (GCM) 10K type strain sequencing project: providing services to taxonomists for standard genome sequencing and annotation.</title>
        <authorList>
            <consortium name="The Broad Institute Genomics Platform"/>
            <consortium name="The Broad Institute Genome Sequencing Center for Infectious Disease"/>
            <person name="Wu L."/>
            <person name="Ma J."/>
        </authorList>
    </citation>
    <scope>NUCLEOTIDE SEQUENCE [LARGE SCALE GENOMIC DNA]</scope>
    <source>
        <strain evidence="4">CCM 7941</strain>
    </source>
</reference>
<keyword evidence="4" id="KW-1185">Reference proteome</keyword>
<name>A0ABV7LI54_9HYPH</name>
<accession>A0ABV7LI54</accession>